<protein>
    <submittedName>
        <fullName evidence="1">Uncharacterized protein</fullName>
    </submittedName>
</protein>
<keyword evidence="2" id="KW-1185">Reference proteome</keyword>
<reference evidence="1 2" key="1">
    <citation type="journal article" date="2015" name="BMC Genomics">
        <title>Comparative genomics and metabolic profiling of the genus Lysobacter.</title>
        <authorList>
            <person name="de Bruijn I."/>
            <person name="Cheng X."/>
            <person name="de Jager V."/>
            <person name="Exposito R.G."/>
            <person name="Watrous J."/>
            <person name="Patel N."/>
            <person name="Postma J."/>
            <person name="Dorrestein P.C."/>
            <person name="Kobayashi D."/>
            <person name="Raaijmakers J.M."/>
        </authorList>
    </citation>
    <scope>NUCLEOTIDE SEQUENCE [LARGE SCALE GENOMIC DNA]</scope>
    <source>
        <strain evidence="1 2">76</strain>
    </source>
</reference>
<name>A0A0S2FHS9_LYSAN</name>
<dbReference type="AlphaFoldDB" id="A0A0S2FHS9"/>
<dbReference type="KEGG" id="lab:LA76x_4945"/>
<dbReference type="EMBL" id="CP011129">
    <property type="protein sequence ID" value="ALN83047.1"/>
    <property type="molecule type" value="Genomic_DNA"/>
</dbReference>
<sequence length="93" mass="10638">MRKAESLSWVHRELSHLNIRAEMALVVAVKQLTAEEYDAFARQLLRDRDWLAAFDGICNEVLEVRCEAPGRPTLYVRPEGYNYARYVGLAVVG</sequence>
<evidence type="ECO:0000313" key="2">
    <source>
        <dbReference type="Proteomes" id="UP000060787"/>
    </source>
</evidence>
<dbReference type="PATRIC" id="fig|84531.8.peg.4935"/>
<gene>
    <name evidence="1" type="ORF">LA76x_4945</name>
</gene>
<dbReference type="Proteomes" id="UP000060787">
    <property type="component" value="Chromosome"/>
</dbReference>
<evidence type="ECO:0000313" key="1">
    <source>
        <dbReference type="EMBL" id="ALN83047.1"/>
    </source>
</evidence>
<proteinExistence type="predicted"/>
<organism evidence="1 2">
    <name type="scientific">Lysobacter antibioticus</name>
    <dbReference type="NCBI Taxonomy" id="84531"/>
    <lineage>
        <taxon>Bacteria</taxon>
        <taxon>Pseudomonadati</taxon>
        <taxon>Pseudomonadota</taxon>
        <taxon>Gammaproteobacteria</taxon>
        <taxon>Lysobacterales</taxon>
        <taxon>Lysobacteraceae</taxon>
        <taxon>Lysobacter</taxon>
    </lineage>
</organism>
<accession>A0A0S2FHS9</accession>